<name>A0A6J5L6Y3_9CAUD</name>
<evidence type="ECO:0000313" key="2">
    <source>
        <dbReference type="EMBL" id="CAB4130154.1"/>
    </source>
</evidence>
<gene>
    <name evidence="2" type="ORF">UFOVP117_282</name>
</gene>
<protein>
    <submittedName>
        <fullName evidence="2">Uncharacterized protein</fullName>
    </submittedName>
</protein>
<accession>A0A6J5L6Y3</accession>
<evidence type="ECO:0000256" key="1">
    <source>
        <dbReference type="SAM" id="Coils"/>
    </source>
</evidence>
<dbReference type="EMBL" id="LR796235">
    <property type="protein sequence ID" value="CAB4130154.1"/>
    <property type="molecule type" value="Genomic_DNA"/>
</dbReference>
<reference evidence="2" key="1">
    <citation type="submission" date="2020-04" db="EMBL/GenBank/DDBJ databases">
        <authorList>
            <person name="Chiriac C."/>
            <person name="Salcher M."/>
            <person name="Ghai R."/>
            <person name="Kavagutti S V."/>
        </authorList>
    </citation>
    <scope>NUCLEOTIDE SEQUENCE</scope>
</reference>
<sequence>MTQEQKSQLYSNLLLQHTRLDNQINEIKAENFEMNDEQMGRIRVLQSKQGQLVGQMQQLMQG</sequence>
<proteinExistence type="predicted"/>
<feature type="coiled-coil region" evidence="1">
    <location>
        <begin position="10"/>
        <end position="37"/>
    </location>
</feature>
<organism evidence="2">
    <name type="scientific">uncultured Caudovirales phage</name>
    <dbReference type="NCBI Taxonomy" id="2100421"/>
    <lineage>
        <taxon>Viruses</taxon>
        <taxon>Duplodnaviria</taxon>
        <taxon>Heunggongvirae</taxon>
        <taxon>Uroviricota</taxon>
        <taxon>Caudoviricetes</taxon>
        <taxon>Peduoviridae</taxon>
        <taxon>Maltschvirus</taxon>
        <taxon>Maltschvirus maltsch</taxon>
    </lineage>
</organism>
<keyword evidence="1" id="KW-0175">Coiled coil</keyword>